<evidence type="ECO:0000256" key="15">
    <source>
        <dbReference type="SAM" id="MobiDB-lite"/>
    </source>
</evidence>
<dbReference type="Gene3D" id="1.10.4160.10">
    <property type="entry name" value="Hydantoin permease"/>
    <property type="match status" value="1"/>
</dbReference>
<dbReference type="PANTHER" id="PTHR31806:SF5">
    <property type="entry name" value="PURINE-CYTOSINE PERMEASE FCY21"/>
    <property type="match status" value="1"/>
</dbReference>
<evidence type="ECO:0000256" key="3">
    <source>
        <dbReference type="ARBA" id="ARBA00008974"/>
    </source>
</evidence>
<evidence type="ECO:0000313" key="19">
    <source>
        <dbReference type="Proteomes" id="UP000078397"/>
    </source>
</evidence>
<dbReference type="InterPro" id="IPR026030">
    <property type="entry name" value="Pur-cyt_permease_Fcy2/21/22"/>
</dbReference>
<dbReference type="GO" id="GO:0022857">
    <property type="term" value="F:transmembrane transporter activity"/>
    <property type="evidence" value="ECO:0007669"/>
    <property type="project" value="InterPro"/>
</dbReference>
<dbReference type="STRING" id="1380566.A0A179FQX0"/>
<dbReference type="OrthoDB" id="2116389at2759"/>
<feature type="transmembrane region" description="Helical" evidence="16">
    <location>
        <begin position="786"/>
        <end position="805"/>
    </location>
</feature>
<evidence type="ECO:0000256" key="6">
    <source>
        <dbReference type="ARBA" id="ARBA00022723"/>
    </source>
</evidence>
<keyword evidence="11 16" id="KW-0472">Membrane</keyword>
<dbReference type="GO" id="GO:0046983">
    <property type="term" value="F:protein dimerization activity"/>
    <property type="evidence" value="ECO:0007669"/>
    <property type="project" value="InterPro"/>
</dbReference>
<comment type="similarity">
    <text evidence="3">Belongs to the purine-cytosine permease (2.A.39) family.</text>
</comment>
<feature type="compositionally biased region" description="Basic and acidic residues" evidence="15">
    <location>
        <begin position="19"/>
        <end position="31"/>
    </location>
</feature>
<dbReference type="SUPFAM" id="SSF53098">
    <property type="entry name" value="Ribonuclease H-like"/>
    <property type="match status" value="1"/>
</dbReference>
<comment type="subcellular location">
    <subcellularLocation>
        <location evidence="2">Membrane</location>
        <topology evidence="2">Multi-pass membrane protein</topology>
    </subcellularLocation>
    <subcellularLocation>
        <location evidence="1">Nucleus</location>
    </subcellularLocation>
</comment>
<evidence type="ECO:0000256" key="8">
    <source>
        <dbReference type="ARBA" id="ARBA00022833"/>
    </source>
</evidence>
<evidence type="ECO:0000313" key="18">
    <source>
        <dbReference type="EMBL" id="OAQ67757.1"/>
    </source>
</evidence>
<keyword evidence="9 16" id="KW-1133">Transmembrane helix</keyword>
<evidence type="ECO:0000256" key="16">
    <source>
        <dbReference type="SAM" id="Phobius"/>
    </source>
</evidence>
<keyword evidence="4" id="KW-0813">Transport</keyword>
<keyword evidence="14" id="KW-0175">Coiled coil</keyword>
<dbReference type="GO" id="GO:0003677">
    <property type="term" value="F:DNA binding"/>
    <property type="evidence" value="ECO:0007669"/>
    <property type="project" value="UniProtKB-KW"/>
</dbReference>
<feature type="transmembrane region" description="Helical" evidence="16">
    <location>
        <begin position="960"/>
        <end position="986"/>
    </location>
</feature>
<feature type="transmembrane region" description="Helical" evidence="16">
    <location>
        <begin position="826"/>
        <end position="846"/>
    </location>
</feature>
<organism evidence="18 19">
    <name type="scientific">Pochonia chlamydosporia 170</name>
    <dbReference type="NCBI Taxonomy" id="1380566"/>
    <lineage>
        <taxon>Eukaryota</taxon>
        <taxon>Fungi</taxon>
        <taxon>Dikarya</taxon>
        <taxon>Ascomycota</taxon>
        <taxon>Pezizomycotina</taxon>
        <taxon>Sordariomycetes</taxon>
        <taxon>Hypocreomycetidae</taxon>
        <taxon>Hypocreales</taxon>
        <taxon>Clavicipitaceae</taxon>
        <taxon>Pochonia</taxon>
    </lineage>
</organism>
<dbReference type="Pfam" id="PF05699">
    <property type="entry name" value="Dimer_Tnp_hAT"/>
    <property type="match status" value="1"/>
</dbReference>
<proteinExistence type="inferred from homology"/>
<comment type="caution">
    <text evidence="18">The sequence shown here is derived from an EMBL/GenBank/DDBJ whole genome shotgun (WGS) entry which is preliminary data.</text>
</comment>
<evidence type="ECO:0000256" key="7">
    <source>
        <dbReference type="ARBA" id="ARBA00022771"/>
    </source>
</evidence>
<keyword evidence="12" id="KW-0539">Nucleus</keyword>
<name>A0A179FQX0_METCM</name>
<keyword evidence="19" id="KW-1185">Reference proteome</keyword>
<feature type="compositionally biased region" description="Basic and acidic residues" evidence="15">
    <location>
        <begin position="1"/>
        <end position="10"/>
    </location>
</feature>
<feature type="transmembrane region" description="Helical" evidence="16">
    <location>
        <begin position="1084"/>
        <end position="1104"/>
    </location>
</feature>
<sequence length="1189" mass="132367">MEEKTARSSETDLPVVHVESPDKGDGPFEEPPRKSWFGTIVNKLVLSGVEMRSLEPVPVEQRTHTKYYNILTLFGGSFMSLLPRPPKPDRAREDIILKQRKRRAEDVWDHFRKPQEDEDKRGKDGQSLMYCKICNGRWSTAITTNARGHLANKHQIYIEVAEPKGKKPRQLALDISFQNATQKLAERDSFELREKLRNAIDRDAFYEAQIQLITRRRMAFNCVEWAEYQALLMSINPEVESLLVESHSSIPIHIERSFRKHYGTVKSRLQNARSQIHYSIDLWKSPNRKSFLGICAQFVDNEYVLRKALLALLQWRFSHSGETMAAHILDAIKAYEIAENTGYIVGDNASSNDTCVAAIGRELIKLGIEFDGKKRRIRCCGHIINLSLEAFLFASTVEALEAAIEAAKEEADLTIVEALQEQLREKQGKKGKKKRLGDEAGWQSISALSNLHTIAVFIRSSSILSDEWETLAGKTLGIDNVTRWNSWFNLIKTAVEKQAKLMIFCQNHHKELGPAVLSPQDWETLKITLEFLQPFSQATLIQESKWSSLDQALWTMDVLFKHYEQAKAKYAHNSHIVNSINMGCILTFIGIHLGVGQPSEQRGRSGQSTKICHFKTNANRGANDSHELSEFDKLAQELDVTEDDGEDEFEKFVTSSPHKITCSPLQWWCKEEQRLEYPRLHKMAIDILSIPPMSDEAERVFSGVRRTISWDRARLGAWIVEMTELLGNWNKNDLIRVLHVLTGEDDEVISLSETGGNEIDIVGGDNSSHLIGTTPTLVFGLSFRDAAIMIPTMQLILICPTLYILTLAPQLGMRQSVQLRYAFGRYPIALVSVIIIIMTGIFGILASVGGAECLWAVRPGTLPIEGAVGIIFIGAFIIGFIGYGCLHFVCQYIWIPNIIVLIVLVCCAGPHLKHQAPAAVTGARPFLATISICASNMITWGVLVGDYACYMPPKAPRLRLALYCLMGLYVPFSLLMILGAAIGGAIPAIPSWTVAYQQGSFGGVLGEILTSRVGGFGRFCLVILGFSIVTTSARDMYSISLYLASIIPRLHRVPRVLVLIATAGAMTGIGIAASSSFLPSLSTLVSIAGYMTGPIVGCFLVEYLVFRKAYPTSMNPTIWNNPKALPTGIPALISTLVPWALIVPSMDTVWYSGPIAKVVGDLAWELGTASAVVLYLPLRAMEISFRGRL</sequence>
<dbReference type="AlphaFoldDB" id="A0A179FQX0"/>
<evidence type="ECO:0000256" key="12">
    <source>
        <dbReference type="ARBA" id="ARBA00023242"/>
    </source>
</evidence>
<evidence type="ECO:0000256" key="13">
    <source>
        <dbReference type="PROSITE-ProRule" id="PRU00027"/>
    </source>
</evidence>
<feature type="region of interest" description="Disordered" evidence="15">
    <location>
        <begin position="1"/>
        <end position="31"/>
    </location>
</feature>
<dbReference type="GO" id="GO:0005886">
    <property type="term" value="C:plasma membrane"/>
    <property type="evidence" value="ECO:0007669"/>
    <property type="project" value="TreeGrafter"/>
</dbReference>
<accession>A0A179FQX0</accession>
<dbReference type="RefSeq" id="XP_018144607.1">
    <property type="nucleotide sequence ID" value="XM_018293480.1"/>
</dbReference>
<keyword evidence="7 13" id="KW-0863">Zinc-finger</keyword>
<dbReference type="Proteomes" id="UP000078397">
    <property type="component" value="Unassembled WGS sequence"/>
</dbReference>
<evidence type="ECO:0000256" key="14">
    <source>
        <dbReference type="SAM" id="Coils"/>
    </source>
</evidence>
<evidence type="ECO:0000256" key="9">
    <source>
        <dbReference type="ARBA" id="ARBA00022989"/>
    </source>
</evidence>
<dbReference type="PANTHER" id="PTHR31806">
    <property type="entry name" value="PURINE-CYTOSINE PERMEASE FCY2-RELATED"/>
    <property type="match status" value="1"/>
</dbReference>
<dbReference type="GeneID" id="28857474"/>
<feature type="domain" description="BED-type" evidence="17">
    <location>
        <begin position="102"/>
        <end position="161"/>
    </location>
</feature>
<keyword evidence="8" id="KW-0862">Zinc</keyword>
<dbReference type="EMBL" id="LSBJ02000003">
    <property type="protein sequence ID" value="OAQ67757.1"/>
    <property type="molecule type" value="Genomic_DNA"/>
</dbReference>
<evidence type="ECO:0000256" key="1">
    <source>
        <dbReference type="ARBA" id="ARBA00004123"/>
    </source>
</evidence>
<dbReference type="InterPro" id="IPR012337">
    <property type="entry name" value="RNaseH-like_sf"/>
</dbReference>
<evidence type="ECO:0000256" key="10">
    <source>
        <dbReference type="ARBA" id="ARBA00023125"/>
    </source>
</evidence>
<keyword evidence="6" id="KW-0479">Metal-binding</keyword>
<dbReference type="GO" id="GO:0005634">
    <property type="term" value="C:nucleus"/>
    <property type="evidence" value="ECO:0007669"/>
    <property type="project" value="UniProtKB-SubCell"/>
</dbReference>
<feature type="transmembrane region" description="Helical" evidence="16">
    <location>
        <begin position="1056"/>
        <end position="1078"/>
    </location>
</feature>
<dbReference type="InterPro" id="IPR001248">
    <property type="entry name" value="Pur-cyt_permease"/>
</dbReference>
<dbReference type="KEGG" id="pchm:VFPPC_15727"/>
<evidence type="ECO:0000259" key="17">
    <source>
        <dbReference type="PROSITE" id="PS50808"/>
    </source>
</evidence>
<protein>
    <submittedName>
        <fullName evidence="18">Ribonuclease H-like protein</fullName>
    </submittedName>
</protein>
<dbReference type="InterPro" id="IPR008906">
    <property type="entry name" value="HATC_C_dom"/>
</dbReference>
<feature type="transmembrane region" description="Helical" evidence="16">
    <location>
        <begin position="866"/>
        <end position="886"/>
    </location>
</feature>
<dbReference type="GO" id="GO:0008270">
    <property type="term" value="F:zinc ion binding"/>
    <property type="evidence" value="ECO:0007669"/>
    <property type="project" value="UniProtKB-KW"/>
</dbReference>
<dbReference type="Pfam" id="PF02133">
    <property type="entry name" value="Transp_cyt_pur"/>
    <property type="match status" value="1"/>
</dbReference>
<feature type="transmembrane region" description="Helical" evidence="16">
    <location>
        <begin position="924"/>
        <end position="948"/>
    </location>
</feature>
<evidence type="ECO:0000256" key="5">
    <source>
        <dbReference type="ARBA" id="ARBA00022692"/>
    </source>
</evidence>
<keyword evidence="10" id="KW-0238">DNA-binding</keyword>
<gene>
    <name evidence="18" type="ORF">VFPPC_15727</name>
</gene>
<evidence type="ECO:0000256" key="2">
    <source>
        <dbReference type="ARBA" id="ARBA00004141"/>
    </source>
</evidence>
<feature type="transmembrane region" description="Helical" evidence="16">
    <location>
        <begin position="893"/>
        <end position="912"/>
    </location>
</feature>
<feature type="coiled-coil region" evidence="14">
    <location>
        <begin position="397"/>
        <end position="436"/>
    </location>
</feature>
<dbReference type="PROSITE" id="PS50808">
    <property type="entry name" value="ZF_BED"/>
    <property type="match status" value="1"/>
</dbReference>
<evidence type="ECO:0000256" key="4">
    <source>
        <dbReference type="ARBA" id="ARBA00022448"/>
    </source>
</evidence>
<feature type="transmembrane region" description="Helical" evidence="16">
    <location>
        <begin position="1016"/>
        <end position="1044"/>
    </location>
</feature>
<dbReference type="InterPro" id="IPR003656">
    <property type="entry name" value="Znf_BED"/>
</dbReference>
<evidence type="ECO:0000256" key="11">
    <source>
        <dbReference type="ARBA" id="ARBA00023136"/>
    </source>
</evidence>
<reference evidence="18 19" key="1">
    <citation type="journal article" date="2016" name="PLoS Pathog.">
        <title>Biosynthesis of antibiotic leucinostatins in bio-control fungus Purpureocillium lilacinum and their inhibition on phytophthora revealed by genome mining.</title>
        <authorList>
            <person name="Wang G."/>
            <person name="Liu Z."/>
            <person name="Lin R."/>
            <person name="Li E."/>
            <person name="Mao Z."/>
            <person name="Ling J."/>
            <person name="Yang Y."/>
            <person name="Yin W.B."/>
            <person name="Xie B."/>
        </authorList>
    </citation>
    <scope>NUCLEOTIDE SEQUENCE [LARGE SCALE GENOMIC DNA]</scope>
    <source>
        <strain evidence="18">170</strain>
    </source>
</reference>
<keyword evidence="5 16" id="KW-0812">Transmembrane</keyword>